<proteinExistence type="predicted"/>
<keyword evidence="2" id="KW-1185">Reference proteome</keyword>
<comment type="caution">
    <text evidence="1">The sequence shown here is derived from an EMBL/GenBank/DDBJ whole genome shotgun (WGS) entry which is preliminary data.</text>
</comment>
<dbReference type="AlphaFoldDB" id="A0AAE3A5F5"/>
<name>A0AAE3A5F5_9FIRM</name>
<evidence type="ECO:0000313" key="1">
    <source>
        <dbReference type="EMBL" id="MCC2125142.1"/>
    </source>
</evidence>
<accession>A0AAE3A5F5</accession>
<protein>
    <submittedName>
        <fullName evidence="1">Uncharacterized protein</fullName>
    </submittedName>
</protein>
<dbReference type="Proteomes" id="UP001198220">
    <property type="component" value="Unassembled WGS sequence"/>
</dbReference>
<dbReference type="EMBL" id="JAJEPS010000002">
    <property type="protein sequence ID" value="MCC2125142.1"/>
    <property type="molecule type" value="Genomic_DNA"/>
</dbReference>
<gene>
    <name evidence="1" type="ORF">LKD36_03000</name>
</gene>
<organism evidence="1 2">
    <name type="scientific">Hominiventricola filiformis</name>
    <dbReference type="NCBI Taxonomy" id="2885352"/>
    <lineage>
        <taxon>Bacteria</taxon>
        <taxon>Bacillati</taxon>
        <taxon>Bacillota</taxon>
        <taxon>Clostridia</taxon>
        <taxon>Lachnospirales</taxon>
        <taxon>Lachnospiraceae</taxon>
        <taxon>Hominiventricola</taxon>
    </lineage>
</organism>
<reference evidence="1 2" key="1">
    <citation type="submission" date="2021-10" db="EMBL/GenBank/DDBJ databases">
        <title>Anaerobic single-cell dispensing facilitates the cultivation of human gut bacteria.</title>
        <authorList>
            <person name="Afrizal A."/>
        </authorList>
    </citation>
    <scope>NUCLEOTIDE SEQUENCE [LARGE SCALE GENOMIC DNA]</scope>
    <source>
        <strain evidence="1 2">CLA-AA-H276</strain>
    </source>
</reference>
<sequence>MEIKYKLYPYPVLSPYSNDYKEGIFQPTIDIVRDGYNLRIDFVASLTSKSLLECIRTGVAKYVYHIECAQTGFRTVVQTDKVSEVYTLLSKSVNGKLQICSFVVAVKDITGYSSPEFHDDYKGRSFDIEAGCVMAVGKMYTVDITKDIDDLANTPSIFNITRNPDPSCKQMLVDMSQRKIIIKLPMNDFYSYKALSTTPQAQAILNSLTVVPALVYVLEELRAMSPQERSENSDTLWYKVLSKALLTQFDCDIEDEAFDTLNFMILAQKLINDPLSDAFAFMTSSFGVAGGDE</sequence>
<dbReference type="RefSeq" id="WP_308458620.1">
    <property type="nucleotide sequence ID" value="NZ_JAJEPS010000002.1"/>
</dbReference>
<evidence type="ECO:0000313" key="2">
    <source>
        <dbReference type="Proteomes" id="UP001198220"/>
    </source>
</evidence>